<dbReference type="GO" id="GO:0071595">
    <property type="term" value="C:Nem1-Spo7 phosphatase complex"/>
    <property type="evidence" value="ECO:0007669"/>
    <property type="project" value="EnsemblFungi"/>
</dbReference>
<evidence type="ECO:0000313" key="3">
    <source>
        <dbReference type="EMBL" id="CCK70211.1"/>
    </source>
</evidence>
<dbReference type="Proteomes" id="UP000006310">
    <property type="component" value="Chromosome 4"/>
</dbReference>
<feature type="compositionally biased region" description="Low complexity" evidence="1">
    <location>
        <begin position="247"/>
        <end position="259"/>
    </location>
</feature>
<dbReference type="PANTHER" id="PTHR28249">
    <property type="entry name" value="SPORULATION-SPECIFIC PROTEIN SPO7"/>
    <property type="match status" value="1"/>
</dbReference>
<evidence type="ECO:0000313" key="4">
    <source>
        <dbReference type="Proteomes" id="UP000006310"/>
    </source>
</evidence>
<proteinExistence type="predicted"/>
<dbReference type="GO" id="GO:0019888">
    <property type="term" value="F:protein phosphatase regulator activity"/>
    <property type="evidence" value="ECO:0007669"/>
    <property type="project" value="InterPro"/>
</dbReference>
<dbReference type="GO" id="GO:0061709">
    <property type="term" value="P:reticulophagy"/>
    <property type="evidence" value="ECO:0007669"/>
    <property type="project" value="EnsemblFungi"/>
</dbReference>
<dbReference type="EMBL" id="HE978317">
    <property type="protein sequence ID" value="CCK70211.1"/>
    <property type="molecule type" value="Genomic_DNA"/>
</dbReference>
<dbReference type="InterPro" id="IPR005605">
    <property type="entry name" value="Spo7"/>
</dbReference>
<accession>J7S7A7</accession>
<evidence type="ECO:0000256" key="1">
    <source>
        <dbReference type="SAM" id="MobiDB-lite"/>
    </source>
</evidence>
<dbReference type="GO" id="GO:0006998">
    <property type="term" value="P:nuclear envelope organization"/>
    <property type="evidence" value="ECO:0007669"/>
    <property type="project" value="EnsemblFungi"/>
</dbReference>
<dbReference type="RefSeq" id="XP_022464457.1">
    <property type="nucleotide sequence ID" value="XM_022607909.1"/>
</dbReference>
<dbReference type="PANTHER" id="PTHR28249:SF1">
    <property type="entry name" value="SPORULATION-SPECIFIC PROTEIN SPO7"/>
    <property type="match status" value="1"/>
</dbReference>
<reference evidence="3 4" key="1">
    <citation type="journal article" date="2011" name="Proc. Natl. Acad. Sci. U.S.A.">
        <title>Evolutionary erosion of yeast sex chromosomes by mating-type switching accidents.</title>
        <authorList>
            <person name="Gordon J.L."/>
            <person name="Armisen D."/>
            <person name="Proux-Wera E."/>
            <person name="Oheigeartaigh S.S."/>
            <person name="Byrne K.P."/>
            <person name="Wolfe K.H."/>
        </authorList>
    </citation>
    <scope>NUCLEOTIDE SEQUENCE [LARGE SCALE GENOMIC DNA]</scope>
    <source>
        <strain evidence="4">ATCC MYA-139 / BCRC 22969 / CBS 8797 / CCRC 22969 / KCTC 17520 / NBRC 10181 / NCYC 3082</strain>
    </source>
</reference>
<dbReference type="OrthoDB" id="5599171at2759"/>
<protein>
    <recommendedName>
        <fullName evidence="5">Spo7-like protein</fullName>
    </recommendedName>
</protein>
<organism evidence="3 4">
    <name type="scientific">Huiozyma naganishii (strain ATCC MYA-139 / BCRC 22969 / CBS 8797 / KCTC 17520 / NBRC 10181 / NCYC 3082 / Yp74L-3)</name>
    <name type="common">Yeast</name>
    <name type="synonym">Kazachstania naganishii</name>
    <dbReference type="NCBI Taxonomy" id="1071383"/>
    <lineage>
        <taxon>Eukaryota</taxon>
        <taxon>Fungi</taxon>
        <taxon>Dikarya</taxon>
        <taxon>Ascomycota</taxon>
        <taxon>Saccharomycotina</taxon>
        <taxon>Saccharomycetes</taxon>
        <taxon>Saccharomycetales</taxon>
        <taxon>Saccharomycetaceae</taxon>
        <taxon>Huiozyma</taxon>
    </lineage>
</organism>
<evidence type="ECO:0008006" key="5">
    <source>
        <dbReference type="Google" id="ProtNLM"/>
    </source>
</evidence>
<feature type="transmembrane region" description="Helical" evidence="2">
    <location>
        <begin position="76"/>
        <end position="96"/>
    </location>
</feature>
<keyword evidence="2" id="KW-0812">Transmembrane</keyword>
<gene>
    <name evidence="3" type="primary">KNAG0D04710</name>
    <name evidence="3" type="ordered locus">KNAG_0D04710</name>
</gene>
<sequence>MAAEGDELDGELSRALQSECLGVARQRSGSRTSSNRSGGRRSSNISPASRIFRNLLILEDSLRGQARRQRALRWQYTVFLSCLAGAAGFSAYELYLQPGGSLPRLYSLALQFMLTIIVVAVFLFNISGQYRRTIVSPRRFFASTNKALKPLHLRLVRVPRRWDDLVSDAVRLLGSYSAGLLLWVLRGRCRWVRFFWAHAQPRVGATDVKLVLSPRAFSAEVREGWEIYRDEFWAREGARRRRGRDGAGTTAGATASADGSSERTKH</sequence>
<dbReference type="GO" id="GO:0004721">
    <property type="term" value="F:phosphoprotein phosphatase activity"/>
    <property type="evidence" value="ECO:0007669"/>
    <property type="project" value="EnsemblFungi"/>
</dbReference>
<keyword evidence="4" id="KW-1185">Reference proteome</keyword>
<dbReference type="KEGG" id="kng:KNAG_0D04710"/>
<dbReference type="Pfam" id="PF03907">
    <property type="entry name" value="Spo7"/>
    <property type="match status" value="1"/>
</dbReference>
<dbReference type="OMA" id="EYKRTIV"/>
<reference evidence="4" key="2">
    <citation type="submission" date="2012-08" db="EMBL/GenBank/DDBJ databases">
        <title>Genome sequence of Kazachstania naganishii.</title>
        <authorList>
            <person name="Gordon J.L."/>
            <person name="Armisen D."/>
            <person name="Proux-Wera E."/>
            <person name="OhEigeartaigh S.S."/>
            <person name="Byrne K.P."/>
            <person name="Wolfe K.H."/>
        </authorList>
    </citation>
    <scope>NUCLEOTIDE SEQUENCE [LARGE SCALE GENOMIC DNA]</scope>
    <source>
        <strain evidence="4">ATCC MYA-139 / BCRC 22969 / CBS 8797 / CCRC 22969 / KCTC 17520 / NBRC 10181 / NCYC 3082</strain>
    </source>
</reference>
<dbReference type="eggNOG" id="ENOG502QTI4">
    <property type="taxonomic scope" value="Eukaryota"/>
</dbReference>
<name>J7S7A7_HUIN7</name>
<dbReference type="AlphaFoldDB" id="J7S7A7"/>
<feature type="region of interest" description="Disordered" evidence="1">
    <location>
        <begin position="238"/>
        <end position="266"/>
    </location>
</feature>
<feature type="compositionally biased region" description="Low complexity" evidence="1">
    <location>
        <begin position="25"/>
        <end position="43"/>
    </location>
</feature>
<dbReference type="GeneID" id="34525900"/>
<feature type="region of interest" description="Disordered" evidence="1">
    <location>
        <begin position="24"/>
        <end position="45"/>
    </location>
</feature>
<keyword evidence="2" id="KW-1133">Transmembrane helix</keyword>
<dbReference type="GO" id="GO:0071072">
    <property type="term" value="P:negative regulation of phospholipid biosynthetic process"/>
    <property type="evidence" value="ECO:0007669"/>
    <property type="project" value="EnsemblFungi"/>
</dbReference>
<evidence type="ECO:0000256" key="2">
    <source>
        <dbReference type="SAM" id="Phobius"/>
    </source>
</evidence>
<keyword evidence="2" id="KW-0472">Membrane</keyword>
<feature type="transmembrane region" description="Helical" evidence="2">
    <location>
        <begin position="108"/>
        <end position="128"/>
    </location>
</feature>
<dbReference type="HOGENOM" id="CLU_065195_0_0_1"/>
<dbReference type="STRING" id="1071383.J7S7A7"/>